<protein>
    <recommendedName>
        <fullName evidence="16">Delta(14)-sterol reductase</fullName>
    </recommendedName>
    <alternativeName>
        <fullName evidence="16">C-14 sterol reductase</fullName>
    </alternativeName>
    <alternativeName>
        <fullName evidence="16">Sterol C14-reductase</fullName>
    </alternativeName>
</protein>
<feature type="transmembrane region" description="Helical" evidence="16">
    <location>
        <begin position="273"/>
        <end position="293"/>
    </location>
</feature>
<gene>
    <name evidence="17" type="ORF">ZYGR_0H01220</name>
</gene>
<keyword evidence="9 16" id="KW-0756">Sterol biosynthesis</keyword>
<dbReference type="GO" id="GO:0005789">
    <property type="term" value="C:endoplasmic reticulum membrane"/>
    <property type="evidence" value="ECO:0007669"/>
    <property type="project" value="TreeGrafter"/>
</dbReference>
<evidence type="ECO:0000313" key="17">
    <source>
        <dbReference type="EMBL" id="GAV47281.1"/>
    </source>
</evidence>
<evidence type="ECO:0000313" key="18">
    <source>
        <dbReference type="Proteomes" id="UP000187013"/>
    </source>
</evidence>
<comment type="similarity">
    <text evidence="2 16">Belongs to the ERG4/ERG24 family.</text>
</comment>
<dbReference type="GO" id="GO:0050613">
    <property type="term" value="F:Delta14-sterol reductase activity"/>
    <property type="evidence" value="ECO:0007669"/>
    <property type="project" value="UniProtKB-EC"/>
</dbReference>
<keyword evidence="6 16" id="KW-0752">Steroid biosynthesis</keyword>
<dbReference type="EMBL" id="BDGX01000008">
    <property type="protein sequence ID" value="GAV47281.1"/>
    <property type="molecule type" value="Genomic_DNA"/>
</dbReference>
<evidence type="ECO:0000256" key="5">
    <source>
        <dbReference type="ARBA" id="ARBA00022857"/>
    </source>
</evidence>
<dbReference type="PROSITE" id="PS01017">
    <property type="entry name" value="STEROL_REDUCT_1"/>
    <property type="match status" value="1"/>
</dbReference>
<evidence type="ECO:0000256" key="1">
    <source>
        <dbReference type="ARBA" id="ARBA00004141"/>
    </source>
</evidence>
<dbReference type="AlphaFoldDB" id="A0A1Q2ZUY5"/>
<proteinExistence type="inferred from homology"/>
<evidence type="ECO:0000256" key="4">
    <source>
        <dbReference type="ARBA" id="ARBA00022692"/>
    </source>
</evidence>
<dbReference type="FunFam" id="1.20.120.1630:FF:000009">
    <property type="entry name" value="C-14 sterol reductase"/>
    <property type="match status" value="1"/>
</dbReference>
<comment type="pathway">
    <text evidence="15">Steroid biosynthesis; zymosterol biosynthesis; zymosterol from lanosterol: step 2/6.</text>
</comment>
<reference evidence="17 18" key="1">
    <citation type="submission" date="2016-08" db="EMBL/GenBank/DDBJ databases">
        <title>Draft genome sequence of allopolyploid Zygosaccharomyces rouxii.</title>
        <authorList>
            <person name="Watanabe J."/>
            <person name="Uehara K."/>
            <person name="Mogi Y."/>
            <person name="Tsukioka Y."/>
        </authorList>
    </citation>
    <scope>NUCLEOTIDE SEQUENCE [LARGE SCALE GENOMIC DNA]</scope>
    <source>
        <strain evidence="17 18">NBRC 110957</strain>
    </source>
</reference>
<keyword evidence="5" id="KW-0521">NADP</keyword>
<evidence type="ECO:0000256" key="15">
    <source>
        <dbReference type="ARBA" id="ARBA00060638"/>
    </source>
</evidence>
<dbReference type="Gene3D" id="1.20.120.1630">
    <property type="match status" value="1"/>
</dbReference>
<dbReference type="InterPro" id="IPR018083">
    <property type="entry name" value="Sterol_reductase_CS"/>
</dbReference>
<comment type="caution">
    <text evidence="17">The sequence shown here is derived from an EMBL/GenBank/DDBJ whole genome shotgun (WGS) entry which is preliminary data.</text>
</comment>
<dbReference type="InterPro" id="IPR001171">
    <property type="entry name" value="ERG24_DHCR-like"/>
</dbReference>
<feature type="transmembrane region" description="Helical" evidence="16">
    <location>
        <begin position="305"/>
        <end position="326"/>
    </location>
</feature>
<evidence type="ECO:0000256" key="16">
    <source>
        <dbReference type="RuleBase" id="RU369120"/>
    </source>
</evidence>
<comment type="subcellular location">
    <subcellularLocation>
        <location evidence="1">Membrane</location>
        <topology evidence="1">Multi-pass membrane protein</topology>
    </subcellularLocation>
</comment>
<feature type="transmembrane region" description="Helical" evidence="16">
    <location>
        <begin position="70"/>
        <end position="88"/>
    </location>
</feature>
<organism evidence="17 18">
    <name type="scientific">Zygosaccharomyces rouxii</name>
    <dbReference type="NCBI Taxonomy" id="4956"/>
    <lineage>
        <taxon>Eukaryota</taxon>
        <taxon>Fungi</taxon>
        <taxon>Dikarya</taxon>
        <taxon>Ascomycota</taxon>
        <taxon>Saccharomycotina</taxon>
        <taxon>Saccharomycetes</taxon>
        <taxon>Saccharomycetales</taxon>
        <taxon>Saccharomycetaceae</taxon>
        <taxon>Zygosaccharomyces</taxon>
    </lineage>
</organism>
<dbReference type="eggNOG" id="KOG1435">
    <property type="taxonomic scope" value="Eukaryota"/>
</dbReference>
<accession>A0A1Q2ZUY5</accession>
<keyword evidence="10 16" id="KW-0443">Lipid metabolism</keyword>
<keyword evidence="7 16" id="KW-1133">Transmembrane helix</keyword>
<evidence type="ECO:0000256" key="10">
    <source>
        <dbReference type="ARBA" id="ARBA00023098"/>
    </source>
</evidence>
<evidence type="ECO:0000256" key="11">
    <source>
        <dbReference type="ARBA" id="ARBA00023136"/>
    </source>
</evidence>
<keyword evidence="13 16" id="KW-0753">Steroid metabolism</keyword>
<dbReference type="Proteomes" id="UP000187013">
    <property type="component" value="Unassembled WGS sequence"/>
</dbReference>
<dbReference type="GO" id="GO:0006696">
    <property type="term" value="P:ergosterol biosynthetic process"/>
    <property type="evidence" value="ECO:0007669"/>
    <property type="project" value="TreeGrafter"/>
</dbReference>
<keyword evidence="11 16" id="KW-0472">Membrane</keyword>
<comment type="catalytic activity">
    <reaction evidence="14">
        <text>4,4-dimethyl-5alpha-cholesta-8,24-dien-3beta-ol + NADP(+) = 4,4-dimethyl-5alpha-cholesta-8,14,24-trien-3beta-ol + NADPH + H(+)</text>
        <dbReference type="Rhea" id="RHEA:18561"/>
        <dbReference type="ChEBI" id="CHEBI:15378"/>
        <dbReference type="ChEBI" id="CHEBI:17813"/>
        <dbReference type="ChEBI" id="CHEBI:18364"/>
        <dbReference type="ChEBI" id="CHEBI:57783"/>
        <dbReference type="ChEBI" id="CHEBI:58349"/>
        <dbReference type="EC" id="1.3.1.70"/>
    </reaction>
    <physiologicalReaction direction="right-to-left" evidence="14">
        <dbReference type="Rhea" id="RHEA:18563"/>
    </physiologicalReaction>
</comment>
<keyword evidence="8 16" id="KW-0560">Oxidoreductase</keyword>
<evidence type="ECO:0000256" key="14">
    <source>
        <dbReference type="ARBA" id="ARBA00052254"/>
    </source>
</evidence>
<dbReference type="PROSITE" id="PS01018">
    <property type="entry name" value="STEROL_REDUCT_2"/>
    <property type="match status" value="1"/>
</dbReference>
<keyword evidence="12 16" id="KW-1207">Sterol metabolism</keyword>
<keyword evidence="4 16" id="KW-0812">Transmembrane</keyword>
<evidence type="ECO:0000256" key="9">
    <source>
        <dbReference type="ARBA" id="ARBA00023011"/>
    </source>
</evidence>
<evidence type="ECO:0000256" key="2">
    <source>
        <dbReference type="ARBA" id="ARBA00005402"/>
    </source>
</evidence>
<feature type="transmembrane region" description="Helical" evidence="16">
    <location>
        <begin position="108"/>
        <end position="127"/>
    </location>
</feature>
<dbReference type="OrthoDB" id="10262235at2759"/>
<feature type="transmembrane region" description="Helical" evidence="16">
    <location>
        <begin position="12"/>
        <end position="33"/>
    </location>
</feature>
<comment type="caution">
    <text evidence="16">Lacks conserved residue(s) required for the propagation of feature annotation.</text>
</comment>
<dbReference type="PANTHER" id="PTHR21257">
    <property type="entry name" value="DELTA(14)-STEROL REDUCTASE"/>
    <property type="match status" value="1"/>
</dbReference>
<dbReference type="Pfam" id="PF01222">
    <property type="entry name" value="ERG4_ERG24"/>
    <property type="match status" value="1"/>
</dbReference>
<keyword evidence="3 16" id="KW-0444">Lipid biosynthesis</keyword>
<evidence type="ECO:0000256" key="7">
    <source>
        <dbReference type="ARBA" id="ARBA00022989"/>
    </source>
</evidence>
<dbReference type="PANTHER" id="PTHR21257:SF52">
    <property type="entry name" value="DELTA(14)-STEROL REDUCTASE TM7SF2"/>
    <property type="match status" value="1"/>
</dbReference>
<evidence type="ECO:0000256" key="3">
    <source>
        <dbReference type="ARBA" id="ARBA00022516"/>
    </source>
</evidence>
<evidence type="ECO:0000256" key="13">
    <source>
        <dbReference type="ARBA" id="ARBA00023221"/>
    </source>
</evidence>
<evidence type="ECO:0000256" key="12">
    <source>
        <dbReference type="ARBA" id="ARBA00023166"/>
    </source>
</evidence>
<sequence length="436" mass="49571">MALNPKTRPIEFGGPAGVLGLALGLPIFTVFLNQMVRPDYYIRGFFCNFDFAQLWNGIKPWHYYLTRYDLWTYYTVWFVSLAVMSVILPGKHMQGLPLRDGTKLPYKINGIAISSALALVLSARWTLTGGQMPELQFLYDNHTDICIITILFSLVLSILCYLASFVPLLRGNNGVGTRERILAAPGHTGNCIYDWFLGRELNPRLGPLDVKLFCELRPGMLLWLLINLSCLHHVYLQTGQFNNSLILVNFLQGLYILDGVLNEEGVLSMMDIATDGFGFMLAFGDLTLVPFTYSLQCRYLSVSPLVFSPYHIAAIIAVMTLGFYIFKASNHERAMFRAGKLPHLKSIKTATGTSLLCDSWWSLSQHTNYFGDWLVSLSWCLATGFQTPLTYYYSAYFATLLLHRQQRDSHKCRSKYGASWQEYESKVPYKIVPYVY</sequence>
<feature type="transmembrane region" description="Helical" evidence="16">
    <location>
        <begin position="147"/>
        <end position="169"/>
    </location>
</feature>
<evidence type="ECO:0000256" key="8">
    <source>
        <dbReference type="ARBA" id="ARBA00023002"/>
    </source>
</evidence>
<name>A0A1Q2ZUY5_ZYGRO</name>
<evidence type="ECO:0000256" key="6">
    <source>
        <dbReference type="ARBA" id="ARBA00022955"/>
    </source>
</evidence>